<name>A0A7L1SC13_9PASS</name>
<dbReference type="Proteomes" id="UP000572057">
    <property type="component" value="Unassembled WGS sequence"/>
</dbReference>
<feature type="region of interest" description="Disordered" evidence="1">
    <location>
        <begin position="79"/>
        <end position="151"/>
    </location>
</feature>
<accession>A0A7L1SC13</accession>
<dbReference type="OrthoDB" id="310853at2759"/>
<evidence type="ECO:0000313" key="3">
    <source>
        <dbReference type="Proteomes" id="UP000572057"/>
    </source>
</evidence>
<gene>
    <name evidence="2" type="primary">Timeless_0</name>
    <name evidence="2" type="ORF">LOCOCH_R04093</name>
</gene>
<dbReference type="EMBL" id="VXBM01003088">
    <property type="protein sequence ID" value="NXO46059.1"/>
    <property type="molecule type" value="Genomic_DNA"/>
</dbReference>
<dbReference type="AlphaFoldDB" id="A0A7L1SC13"/>
<organism evidence="2 3">
    <name type="scientific">Helopsaltes ochotensis</name>
    <name type="common">Middendorff's grasshopper-warbler</name>
    <dbReference type="NCBI Taxonomy" id="3150915"/>
    <lineage>
        <taxon>Eukaryota</taxon>
        <taxon>Metazoa</taxon>
        <taxon>Chordata</taxon>
        <taxon>Craniata</taxon>
        <taxon>Vertebrata</taxon>
        <taxon>Euteleostomi</taxon>
        <taxon>Archelosauria</taxon>
        <taxon>Archosauria</taxon>
        <taxon>Dinosauria</taxon>
        <taxon>Saurischia</taxon>
        <taxon>Theropoda</taxon>
        <taxon>Coelurosauria</taxon>
        <taxon>Aves</taxon>
        <taxon>Neognathae</taxon>
        <taxon>Neoaves</taxon>
        <taxon>Telluraves</taxon>
        <taxon>Australaves</taxon>
        <taxon>Passeriformes</taxon>
        <taxon>Sylvioidea</taxon>
        <taxon>Locustellidae</taxon>
        <taxon>Helopsaltes</taxon>
    </lineage>
</organism>
<proteinExistence type="predicted"/>
<feature type="compositionally biased region" description="Pro residues" evidence="1">
    <location>
        <begin position="98"/>
        <end position="115"/>
    </location>
</feature>
<feature type="non-terminal residue" evidence="2">
    <location>
        <position position="1"/>
    </location>
</feature>
<feature type="non-terminal residue" evidence="2">
    <location>
        <position position="151"/>
    </location>
</feature>
<protein>
    <submittedName>
        <fullName evidence="2">TIM protein</fullName>
    </submittedName>
</protein>
<sequence length="151" mass="16532">MEEHYEEGAGQDLAQHLHEEGLAGPLRWLENCLRRVAGDREEDEVPSPCCQHSPAMFPPPLSAQESFWRIPAALTPRQLRRAAASIAHRGPSGTPQDLPEPPGCPQDPAPEPPPAGLGSDSESEEPVPVPSPAQPRTKRRRELTSEDEDED</sequence>
<comment type="caution">
    <text evidence="2">The sequence shown here is derived from an EMBL/GenBank/DDBJ whole genome shotgun (WGS) entry which is preliminary data.</text>
</comment>
<evidence type="ECO:0000256" key="1">
    <source>
        <dbReference type="SAM" id="MobiDB-lite"/>
    </source>
</evidence>
<reference evidence="3" key="1">
    <citation type="submission" date="2019-09" db="EMBL/GenBank/DDBJ databases">
        <title>Bird 10,000 Genomes (B10K) Project - Family phase.</title>
        <authorList>
            <person name="Zhang G."/>
        </authorList>
    </citation>
    <scope>NUCLEOTIDE SEQUENCE [LARGE SCALE GENOMIC DNA]</scope>
</reference>
<evidence type="ECO:0000313" key="2">
    <source>
        <dbReference type="EMBL" id="NXO46059.1"/>
    </source>
</evidence>
<keyword evidence="3" id="KW-1185">Reference proteome</keyword>